<accession>A0A2Z5FTS8</accession>
<sequence>MAQIVPPLPVVDVARGIASLDADIPRVLAFLGKSTIEELGWRRPNKSSLIIPLQGTFNGVTEQYLLRLGFSAYRGWPPSAQFVNPETLAYTHPMDQHHLPMLSSPECHVHPSYGSANGKTLQLICCSATQEFYDAAHPVESDLMWREQNTFYTTIAAIQKAMVMHYGGRFAKV</sequence>
<evidence type="ECO:0000313" key="1">
    <source>
        <dbReference type="EMBL" id="AXC09896.1"/>
    </source>
</evidence>
<dbReference type="OrthoDB" id="8243584at2"/>
<keyword evidence="2" id="KW-1185">Reference proteome</keyword>
<dbReference type="EMBL" id="CP030840">
    <property type="protein sequence ID" value="AXC09896.1"/>
    <property type="molecule type" value="Genomic_DNA"/>
</dbReference>
<dbReference type="AlphaFoldDB" id="A0A2Z5FTS8"/>
<gene>
    <name evidence="1" type="ORF">ACPOL_0521</name>
</gene>
<evidence type="ECO:0000313" key="2">
    <source>
        <dbReference type="Proteomes" id="UP000253606"/>
    </source>
</evidence>
<reference evidence="1 2" key="1">
    <citation type="journal article" date="2018" name="Front. Microbiol.">
        <title>Hydrolytic Capabilities as a Key to Environmental Success: Chitinolytic and Cellulolytic Acidobacteria From Acidic Sub-arctic Soils and Boreal Peatlands.</title>
        <authorList>
            <person name="Belova S.E."/>
            <person name="Ravin N.V."/>
            <person name="Pankratov T.A."/>
            <person name="Rakitin A.L."/>
            <person name="Ivanova A.A."/>
            <person name="Beletsky A.V."/>
            <person name="Mardanov A.V."/>
            <person name="Sinninghe Damste J.S."/>
            <person name="Dedysh S.N."/>
        </authorList>
    </citation>
    <scope>NUCLEOTIDE SEQUENCE [LARGE SCALE GENOMIC DNA]</scope>
    <source>
        <strain evidence="1 2">SBC82</strain>
    </source>
</reference>
<dbReference type="RefSeq" id="WP_114205637.1">
    <property type="nucleotide sequence ID" value="NZ_CP030840.1"/>
</dbReference>
<name>A0A2Z5FTS8_9BACT</name>
<organism evidence="1 2">
    <name type="scientific">Acidisarcina polymorpha</name>
    <dbReference type="NCBI Taxonomy" id="2211140"/>
    <lineage>
        <taxon>Bacteria</taxon>
        <taxon>Pseudomonadati</taxon>
        <taxon>Acidobacteriota</taxon>
        <taxon>Terriglobia</taxon>
        <taxon>Terriglobales</taxon>
        <taxon>Acidobacteriaceae</taxon>
        <taxon>Acidisarcina</taxon>
    </lineage>
</organism>
<dbReference type="Proteomes" id="UP000253606">
    <property type="component" value="Chromosome"/>
</dbReference>
<protein>
    <submittedName>
        <fullName evidence="1">Uncharacterized protein</fullName>
    </submittedName>
</protein>
<proteinExistence type="predicted"/>
<dbReference type="KEGG" id="abas:ACPOL_0521"/>